<reference evidence="4" key="2">
    <citation type="journal article" date="2017" name="Nat. Plants">
        <title>The Aegilops tauschii genome reveals multiple impacts of transposons.</title>
        <authorList>
            <person name="Zhao G."/>
            <person name="Zou C."/>
            <person name="Li K."/>
            <person name="Wang K."/>
            <person name="Li T."/>
            <person name="Gao L."/>
            <person name="Zhang X."/>
            <person name="Wang H."/>
            <person name="Yang Z."/>
            <person name="Liu X."/>
            <person name="Jiang W."/>
            <person name="Mao L."/>
            <person name="Kong X."/>
            <person name="Jiao Y."/>
            <person name="Jia J."/>
        </authorList>
    </citation>
    <scope>NUCLEOTIDE SEQUENCE [LARGE SCALE GENOMIC DNA]</scope>
    <source>
        <strain evidence="4">cv. AL8/78</strain>
    </source>
</reference>
<feature type="region of interest" description="Disordered" evidence="1">
    <location>
        <begin position="320"/>
        <end position="380"/>
    </location>
</feature>
<dbReference type="SMART" id="SM00271">
    <property type="entry name" value="DnaJ"/>
    <property type="match status" value="1"/>
</dbReference>
<dbReference type="AlphaFoldDB" id="A0A453HY14"/>
<sequence>QPTKHALCVTALVRAKLTRPALRSSSFEMLRHTTLHHKLSTERKEQTEPSKKKAICPISPKTMNFSVGAGGSGDGGGEGGRVQAERWLEIAAKLLAARDLVGCKRFAERAVEADPLLPGADELLAVADVLLTSQAMLYTGEPDPYAVLQVPSKTTDHGAISRAFRRLALLLQSSNPHPGADVALRIVNDAYELLSDPSRQPLRSARTNIPSGAPSHPAAAAAPAAEATDFWTACPFCCYVHQYPRELVGRALKCPNESCRRGFVAVEIPTQPTIVPGTEMYHCAWGFFPLGFPNSADLGGNWKPFYKVFPWNNAPSGGGAIGRNYSNHGGGSNGRQPQNESARGGSSRGRVKKTTARKKVGAGPKRRSFGGGVESGIDASMLGQDGWAEGEEGEGGQREEVRGININEEAQATDGTGRANVTGGVEDLGSFHLDVDPTEDILGNLGNLHNLPFLRVDNLGRML</sequence>
<evidence type="ECO:0000259" key="2">
    <source>
        <dbReference type="PROSITE" id="PS50076"/>
    </source>
</evidence>
<reference evidence="3" key="3">
    <citation type="journal article" date="2017" name="Nature">
        <title>Genome sequence of the progenitor of the wheat D genome Aegilops tauschii.</title>
        <authorList>
            <person name="Luo M.C."/>
            <person name="Gu Y.Q."/>
            <person name="Puiu D."/>
            <person name="Wang H."/>
            <person name="Twardziok S.O."/>
            <person name="Deal K.R."/>
            <person name="Huo N."/>
            <person name="Zhu T."/>
            <person name="Wang L."/>
            <person name="Wang Y."/>
            <person name="McGuire P.E."/>
            <person name="Liu S."/>
            <person name="Long H."/>
            <person name="Ramasamy R.K."/>
            <person name="Rodriguez J.C."/>
            <person name="Van S.L."/>
            <person name="Yuan L."/>
            <person name="Wang Z."/>
            <person name="Xia Z."/>
            <person name="Xiao L."/>
            <person name="Anderson O.D."/>
            <person name="Ouyang S."/>
            <person name="Liang Y."/>
            <person name="Zimin A.V."/>
            <person name="Pertea G."/>
            <person name="Qi P."/>
            <person name="Bennetzen J.L."/>
            <person name="Dai X."/>
            <person name="Dawson M.W."/>
            <person name="Muller H.G."/>
            <person name="Kugler K."/>
            <person name="Rivarola-Duarte L."/>
            <person name="Spannagl M."/>
            <person name="Mayer K.F.X."/>
            <person name="Lu F.H."/>
            <person name="Bevan M.W."/>
            <person name="Leroy P."/>
            <person name="Li P."/>
            <person name="You F.M."/>
            <person name="Sun Q."/>
            <person name="Liu Z."/>
            <person name="Lyons E."/>
            <person name="Wicker T."/>
            <person name="Salzberg S.L."/>
            <person name="Devos K.M."/>
            <person name="Dvorak J."/>
        </authorList>
    </citation>
    <scope>NUCLEOTIDE SEQUENCE [LARGE SCALE GENOMIC DNA]</scope>
    <source>
        <strain evidence="3">cv. AL8/78</strain>
    </source>
</reference>
<dbReference type="PANTHER" id="PTHR45496">
    <property type="entry name" value="CHAPERONE DNAJ-DOMAIN SUPERFAMILY PROTEIN"/>
    <property type="match status" value="1"/>
</dbReference>
<evidence type="ECO:0000313" key="3">
    <source>
        <dbReference type="EnsemblPlants" id="AET4Gv20350600.4"/>
    </source>
</evidence>
<dbReference type="EnsemblPlants" id="AET4Gv20350600.4">
    <property type="protein sequence ID" value="AET4Gv20350600.4"/>
    <property type="gene ID" value="AET4Gv20350600"/>
</dbReference>
<dbReference type="InterPro" id="IPR036869">
    <property type="entry name" value="J_dom_sf"/>
</dbReference>
<keyword evidence="4" id="KW-1185">Reference proteome</keyword>
<reference evidence="3" key="5">
    <citation type="journal article" date="2021" name="G3 (Bethesda)">
        <title>Aegilops tauschii genome assembly Aet v5.0 features greater sequence contiguity and improved annotation.</title>
        <authorList>
            <person name="Wang L."/>
            <person name="Zhu T."/>
            <person name="Rodriguez J.C."/>
            <person name="Deal K.R."/>
            <person name="Dubcovsky J."/>
            <person name="McGuire P.E."/>
            <person name="Lux T."/>
            <person name="Spannagl M."/>
            <person name="Mayer K.F.X."/>
            <person name="Baldrich P."/>
            <person name="Meyers B.C."/>
            <person name="Huo N."/>
            <person name="Gu Y.Q."/>
            <person name="Zhou H."/>
            <person name="Devos K.M."/>
            <person name="Bennetzen J.L."/>
            <person name="Unver T."/>
            <person name="Budak H."/>
            <person name="Gulick P.J."/>
            <person name="Galiba G."/>
            <person name="Kalapos B."/>
            <person name="Nelson D.R."/>
            <person name="Li P."/>
            <person name="You F.M."/>
            <person name="Luo M.C."/>
            <person name="Dvorak J."/>
        </authorList>
    </citation>
    <scope>NUCLEOTIDE SEQUENCE [LARGE SCALE GENOMIC DNA]</scope>
    <source>
        <strain evidence="3">cv. AL8/78</strain>
    </source>
</reference>
<feature type="domain" description="J" evidence="2">
    <location>
        <begin position="143"/>
        <end position="210"/>
    </location>
</feature>
<accession>A0A453HY14</accession>
<dbReference type="InterPro" id="IPR053052">
    <property type="entry name" value="Imprinting_Balance_Reg"/>
</dbReference>
<dbReference type="STRING" id="200361.A0A453HY14"/>
<dbReference type="Pfam" id="PF00226">
    <property type="entry name" value="DnaJ"/>
    <property type="match status" value="1"/>
</dbReference>
<dbReference type="CDD" id="cd06257">
    <property type="entry name" value="DnaJ"/>
    <property type="match status" value="1"/>
</dbReference>
<dbReference type="SUPFAM" id="SSF46565">
    <property type="entry name" value="Chaperone J-domain"/>
    <property type="match status" value="1"/>
</dbReference>
<reference evidence="4" key="1">
    <citation type="journal article" date="2014" name="Science">
        <title>Ancient hybridizations among the ancestral genomes of bread wheat.</title>
        <authorList>
            <consortium name="International Wheat Genome Sequencing Consortium,"/>
            <person name="Marcussen T."/>
            <person name="Sandve S.R."/>
            <person name="Heier L."/>
            <person name="Spannagl M."/>
            <person name="Pfeifer M."/>
            <person name="Jakobsen K.S."/>
            <person name="Wulff B.B."/>
            <person name="Steuernagel B."/>
            <person name="Mayer K.F."/>
            <person name="Olsen O.A."/>
        </authorList>
    </citation>
    <scope>NUCLEOTIDE SEQUENCE [LARGE SCALE GENOMIC DNA]</scope>
    <source>
        <strain evidence="4">cv. AL8/78</strain>
    </source>
</reference>
<proteinExistence type="predicted"/>
<reference evidence="3" key="4">
    <citation type="submission" date="2019-03" db="UniProtKB">
        <authorList>
            <consortium name="EnsemblPlants"/>
        </authorList>
    </citation>
    <scope>IDENTIFICATION</scope>
</reference>
<feature type="compositionally biased region" description="Basic residues" evidence="1">
    <location>
        <begin position="349"/>
        <end position="368"/>
    </location>
</feature>
<dbReference type="Proteomes" id="UP000015105">
    <property type="component" value="Chromosome 4D"/>
</dbReference>
<evidence type="ECO:0000313" key="4">
    <source>
        <dbReference type="Proteomes" id="UP000015105"/>
    </source>
</evidence>
<protein>
    <recommendedName>
        <fullName evidence="2">J domain-containing protein</fullName>
    </recommendedName>
</protein>
<dbReference type="InterPro" id="IPR001623">
    <property type="entry name" value="DnaJ_domain"/>
</dbReference>
<evidence type="ECO:0000256" key="1">
    <source>
        <dbReference type="SAM" id="MobiDB-lite"/>
    </source>
</evidence>
<name>A0A453HY14_AEGTS</name>
<dbReference type="Gramene" id="AET4Gv20350600.4">
    <property type="protein sequence ID" value="AET4Gv20350600.4"/>
    <property type="gene ID" value="AET4Gv20350600"/>
</dbReference>
<dbReference type="GO" id="GO:0005783">
    <property type="term" value="C:endoplasmic reticulum"/>
    <property type="evidence" value="ECO:0007669"/>
    <property type="project" value="UniProtKB-ARBA"/>
</dbReference>
<dbReference type="Gene3D" id="1.10.287.110">
    <property type="entry name" value="DnaJ domain"/>
    <property type="match status" value="1"/>
</dbReference>
<dbReference type="PROSITE" id="PS50076">
    <property type="entry name" value="DNAJ_2"/>
    <property type="match status" value="1"/>
</dbReference>
<dbReference type="PANTHER" id="PTHR45496:SF5">
    <property type="entry name" value="DNAJ DOMAIN CONTAINING PROTEIN, EXPRESSED"/>
    <property type="match status" value="1"/>
</dbReference>
<organism evidence="3 4">
    <name type="scientific">Aegilops tauschii subsp. strangulata</name>
    <name type="common">Goatgrass</name>
    <dbReference type="NCBI Taxonomy" id="200361"/>
    <lineage>
        <taxon>Eukaryota</taxon>
        <taxon>Viridiplantae</taxon>
        <taxon>Streptophyta</taxon>
        <taxon>Embryophyta</taxon>
        <taxon>Tracheophyta</taxon>
        <taxon>Spermatophyta</taxon>
        <taxon>Magnoliopsida</taxon>
        <taxon>Liliopsida</taxon>
        <taxon>Poales</taxon>
        <taxon>Poaceae</taxon>
        <taxon>BOP clade</taxon>
        <taxon>Pooideae</taxon>
        <taxon>Triticodae</taxon>
        <taxon>Triticeae</taxon>
        <taxon>Triticinae</taxon>
        <taxon>Aegilops</taxon>
    </lineage>
</organism>